<keyword evidence="3" id="KW-0812">Transmembrane</keyword>
<dbReference type="InterPro" id="IPR011701">
    <property type="entry name" value="MFS"/>
</dbReference>
<dbReference type="SUPFAM" id="SSF103473">
    <property type="entry name" value="MFS general substrate transporter"/>
    <property type="match status" value="1"/>
</dbReference>
<evidence type="ECO:0000256" key="3">
    <source>
        <dbReference type="SAM" id="Phobius"/>
    </source>
</evidence>
<dbReference type="PANTHER" id="PTHR23520:SF5">
    <property type="entry name" value="TRANSPORTER, PUTATIVE (AFU_ORTHOLOGUE AFUA_3G04000)-RELATED"/>
    <property type="match status" value="1"/>
</dbReference>
<reference evidence="5" key="1">
    <citation type="journal article" date="2020" name="Stud. Mycol.">
        <title>101 Dothideomycetes genomes: a test case for predicting lifestyles and emergence of pathogens.</title>
        <authorList>
            <person name="Haridas S."/>
            <person name="Albert R."/>
            <person name="Binder M."/>
            <person name="Bloem J."/>
            <person name="Labutti K."/>
            <person name="Salamov A."/>
            <person name="Andreopoulos B."/>
            <person name="Baker S."/>
            <person name="Barry K."/>
            <person name="Bills G."/>
            <person name="Bluhm B."/>
            <person name="Cannon C."/>
            <person name="Castanera R."/>
            <person name="Culley D."/>
            <person name="Daum C."/>
            <person name="Ezra D."/>
            <person name="Gonzalez J."/>
            <person name="Henrissat B."/>
            <person name="Kuo A."/>
            <person name="Liang C."/>
            <person name="Lipzen A."/>
            <person name="Lutzoni F."/>
            <person name="Magnuson J."/>
            <person name="Mondo S."/>
            <person name="Nolan M."/>
            <person name="Ohm R."/>
            <person name="Pangilinan J."/>
            <person name="Park H.-J."/>
            <person name="Ramirez L."/>
            <person name="Alfaro M."/>
            <person name="Sun H."/>
            <person name="Tritt A."/>
            <person name="Yoshinaga Y."/>
            <person name="Zwiers L.-H."/>
            <person name="Turgeon B."/>
            <person name="Goodwin S."/>
            <person name="Spatafora J."/>
            <person name="Crous P."/>
            <person name="Grigoriev I."/>
        </authorList>
    </citation>
    <scope>NUCLEOTIDE SEQUENCE</scope>
    <source>
        <strain evidence="5">CBS 130266</strain>
    </source>
</reference>
<keyword evidence="3" id="KW-1133">Transmembrane helix</keyword>
<comment type="subcellular location">
    <subcellularLocation>
        <location evidence="1">Membrane</location>
        <topology evidence="1">Multi-pass membrane protein</topology>
    </subcellularLocation>
</comment>
<feature type="compositionally biased region" description="Basic and acidic residues" evidence="2">
    <location>
        <begin position="453"/>
        <end position="466"/>
    </location>
</feature>
<dbReference type="EMBL" id="MU007026">
    <property type="protein sequence ID" value="KAF2432393.1"/>
    <property type="molecule type" value="Genomic_DNA"/>
</dbReference>
<protein>
    <submittedName>
        <fullName evidence="5">MFS general substrate transporter</fullName>
    </submittedName>
</protein>
<feature type="transmembrane region" description="Helical" evidence="3">
    <location>
        <begin position="271"/>
        <end position="294"/>
    </location>
</feature>
<feature type="transmembrane region" description="Helical" evidence="3">
    <location>
        <begin position="112"/>
        <end position="131"/>
    </location>
</feature>
<dbReference type="Pfam" id="PF07690">
    <property type="entry name" value="MFS_1"/>
    <property type="match status" value="2"/>
</dbReference>
<feature type="domain" description="Major facilitator superfamily (MFS) profile" evidence="4">
    <location>
        <begin position="1"/>
        <end position="447"/>
    </location>
</feature>
<dbReference type="PROSITE" id="PS50850">
    <property type="entry name" value="MFS"/>
    <property type="match status" value="1"/>
</dbReference>
<evidence type="ECO:0000313" key="5">
    <source>
        <dbReference type="EMBL" id="KAF2432393.1"/>
    </source>
</evidence>
<name>A0A9P4NW42_9PEZI</name>
<evidence type="ECO:0000256" key="1">
    <source>
        <dbReference type="ARBA" id="ARBA00004141"/>
    </source>
</evidence>
<keyword evidence="3" id="KW-0472">Membrane</keyword>
<feature type="transmembrane region" description="Helical" evidence="3">
    <location>
        <begin position="34"/>
        <end position="53"/>
    </location>
</feature>
<dbReference type="GO" id="GO:0000329">
    <property type="term" value="C:fungal-type vacuole membrane"/>
    <property type="evidence" value="ECO:0007669"/>
    <property type="project" value="TreeGrafter"/>
</dbReference>
<feature type="transmembrane region" description="Helical" evidence="3">
    <location>
        <begin position="87"/>
        <end position="106"/>
    </location>
</feature>
<evidence type="ECO:0000313" key="6">
    <source>
        <dbReference type="Proteomes" id="UP000800235"/>
    </source>
</evidence>
<dbReference type="Gene3D" id="1.20.1250.20">
    <property type="entry name" value="MFS general substrate transporter like domains"/>
    <property type="match status" value="1"/>
</dbReference>
<accession>A0A9P4NW42</accession>
<proteinExistence type="predicted"/>
<dbReference type="Proteomes" id="UP000800235">
    <property type="component" value="Unassembled WGS sequence"/>
</dbReference>
<evidence type="ECO:0000256" key="2">
    <source>
        <dbReference type="SAM" id="MobiDB-lite"/>
    </source>
</evidence>
<dbReference type="PANTHER" id="PTHR23520">
    <property type="entry name" value="TRANSPORTER, PUTATIVE (AFU_ORTHOLOGUE AFUA_3G04000)-RELATED"/>
    <property type="match status" value="1"/>
</dbReference>
<feature type="transmembrane region" description="Helical" evidence="3">
    <location>
        <begin position="59"/>
        <end position="80"/>
    </location>
</feature>
<feature type="transmembrane region" description="Helical" evidence="3">
    <location>
        <begin position="191"/>
        <end position="210"/>
    </location>
</feature>
<organism evidence="5 6">
    <name type="scientific">Tothia fuscella</name>
    <dbReference type="NCBI Taxonomy" id="1048955"/>
    <lineage>
        <taxon>Eukaryota</taxon>
        <taxon>Fungi</taxon>
        <taxon>Dikarya</taxon>
        <taxon>Ascomycota</taxon>
        <taxon>Pezizomycotina</taxon>
        <taxon>Dothideomycetes</taxon>
        <taxon>Pleosporomycetidae</taxon>
        <taxon>Venturiales</taxon>
        <taxon>Cylindrosympodiaceae</taxon>
        <taxon>Tothia</taxon>
    </lineage>
</organism>
<evidence type="ECO:0000259" key="4">
    <source>
        <dbReference type="PROSITE" id="PS50850"/>
    </source>
</evidence>
<dbReference type="OrthoDB" id="10027823at2759"/>
<comment type="caution">
    <text evidence="5">The sequence shown here is derived from an EMBL/GenBank/DDBJ whole genome shotgun (WGS) entry which is preliminary data.</text>
</comment>
<feature type="transmembrane region" description="Helical" evidence="3">
    <location>
        <begin position="152"/>
        <end position="171"/>
    </location>
</feature>
<sequence length="483" mass="53125">MKQAKWLFHELGLGSLRDTGLDAWLIILSRCNRMVAYGFNSLILALFFASLGFTDFQIGLFMTLTLLGDVLLSVLLTLAADKIGRRRICLVGSVLMVISGTTFAMFENYWILLFAAVVGVISATGGDCGPFRAIEESMLSELTTPKTRSDVLAWYVTMTTMSASIGTEVSGRVIHYLQGFDNWTEQQAYHAVFWVYTGMGLINIALTFMMSPNCELKKKPIIEAATQLEEAEGLLDGDSKPAPPPYQTPSTEKKGRFAQISSETRNIMYKLWFLLAVDCLADGMTPYSLMNYYVDLKFHLPKSTLGDITSASQFLCAIGAIGAGPLAKRIGLVNTMVFTHLPSSIAAGFIPLPSGVPMTVALLLFRAALNSMDQAPRSAFIAAVVKPEERTAVMGITSMLRTLAQSVGPTVTGILAGNDQFWIAFVATGALRVTYDLGLWALFINVKLHQHEQNDTVKNRPERRSSDEEEDMQEMKELEASKR</sequence>
<feature type="region of interest" description="Disordered" evidence="2">
    <location>
        <begin position="234"/>
        <end position="254"/>
    </location>
</feature>
<dbReference type="GO" id="GO:0022857">
    <property type="term" value="F:transmembrane transporter activity"/>
    <property type="evidence" value="ECO:0007669"/>
    <property type="project" value="InterPro"/>
</dbReference>
<feature type="region of interest" description="Disordered" evidence="2">
    <location>
        <begin position="453"/>
        <end position="483"/>
    </location>
</feature>
<feature type="compositionally biased region" description="Basic and acidic residues" evidence="2">
    <location>
        <begin position="473"/>
        <end position="483"/>
    </location>
</feature>
<dbReference type="InterPro" id="IPR036259">
    <property type="entry name" value="MFS_trans_sf"/>
</dbReference>
<gene>
    <name evidence="5" type="ORF">EJ08DRAFT_695503</name>
</gene>
<dbReference type="InterPro" id="IPR020846">
    <property type="entry name" value="MFS_dom"/>
</dbReference>
<keyword evidence="6" id="KW-1185">Reference proteome</keyword>
<feature type="transmembrane region" description="Helical" evidence="3">
    <location>
        <begin position="345"/>
        <end position="365"/>
    </location>
</feature>
<dbReference type="AlphaFoldDB" id="A0A9P4NW42"/>